<keyword evidence="2" id="KW-0472">Membrane</keyword>
<comment type="caution">
    <text evidence="3">The sequence shown here is derived from an EMBL/GenBank/DDBJ whole genome shotgun (WGS) entry which is preliminary data.</text>
</comment>
<evidence type="ECO:0000256" key="1">
    <source>
        <dbReference type="SAM" id="MobiDB-lite"/>
    </source>
</evidence>
<feature type="transmembrane region" description="Helical" evidence="2">
    <location>
        <begin position="35"/>
        <end position="55"/>
    </location>
</feature>
<evidence type="ECO:0000313" key="3">
    <source>
        <dbReference type="EMBL" id="MFC4589685.1"/>
    </source>
</evidence>
<evidence type="ECO:0000313" key="4">
    <source>
        <dbReference type="Proteomes" id="UP001595891"/>
    </source>
</evidence>
<name>A0ABV9EML6_9ACTN</name>
<dbReference type="RefSeq" id="WP_262848073.1">
    <property type="nucleotide sequence ID" value="NZ_JANZYP010000070.1"/>
</dbReference>
<proteinExistence type="predicted"/>
<dbReference type="Proteomes" id="UP001595891">
    <property type="component" value="Unassembled WGS sequence"/>
</dbReference>
<feature type="region of interest" description="Disordered" evidence="1">
    <location>
        <begin position="1"/>
        <end position="30"/>
    </location>
</feature>
<organism evidence="3 4">
    <name type="scientific">Sphaerisporangium corydalis</name>
    <dbReference type="NCBI Taxonomy" id="1441875"/>
    <lineage>
        <taxon>Bacteria</taxon>
        <taxon>Bacillati</taxon>
        <taxon>Actinomycetota</taxon>
        <taxon>Actinomycetes</taxon>
        <taxon>Streptosporangiales</taxon>
        <taxon>Streptosporangiaceae</taxon>
        <taxon>Sphaerisporangium</taxon>
    </lineage>
</organism>
<protein>
    <submittedName>
        <fullName evidence="3">Uncharacterized protein</fullName>
    </submittedName>
</protein>
<reference evidence="4" key="1">
    <citation type="journal article" date="2019" name="Int. J. Syst. Evol. Microbiol.">
        <title>The Global Catalogue of Microorganisms (GCM) 10K type strain sequencing project: providing services to taxonomists for standard genome sequencing and annotation.</title>
        <authorList>
            <consortium name="The Broad Institute Genomics Platform"/>
            <consortium name="The Broad Institute Genome Sequencing Center for Infectious Disease"/>
            <person name="Wu L."/>
            <person name="Ma J."/>
        </authorList>
    </citation>
    <scope>NUCLEOTIDE SEQUENCE [LARGE SCALE GENOMIC DNA]</scope>
    <source>
        <strain evidence="4">CCUG 49560</strain>
    </source>
</reference>
<keyword evidence="4" id="KW-1185">Reference proteome</keyword>
<evidence type="ECO:0000256" key="2">
    <source>
        <dbReference type="SAM" id="Phobius"/>
    </source>
</evidence>
<sequence>MVDEDLNRLVTPAPPATEPLGRRPRGRQTGQRCRLGVWALVVGAFVTGCVTPMAAKMDGHAAVPPPGHLAGPR</sequence>
<keyword evidence="2" id="KW-1133">Transmembrane helix</keyword>
<accession>A0ABV9EML6</accession>
<dbReference type="EMBL" id="JBHSFN010000017">
    <property type="protein sequence ID" value="MFC4589685.1"/>
    <property type="molecule type" value="Genomic_DNA"/>
</dbReference>
<keyword evidence="2" id="KW-0812">Transmembrane</keyword>
<gene>
    <name evidence="3" type="ORF">ACFO8L_26600</name>
</gene>